<feature type="region of interest" description="Disordered" evidence="1">
    <location>
        <begin position="1"/>
        <end position="22"/>
    </location>
</feature>
<dbReference type="AlphaFoldDB" id="A0A076LTA1"/>
<feature type="compositionally biased region" description="Basic and acidic residues" evidence="1">
    <location>
        <begin position="10"/>
        <end position="20"/>
    </location>
</feature>
<protein>
    <submittedName>
        <fullName evidence="2">Uncharacterized protein</fullName>
    </submittedName>
</protein>
<dbReference type="Proteomes" id="UP000028681">
    <property type="component" value="Chromosome"/>
</dbReference>
<name>A0A076LTA1_9GAMM</name>
<accession>A0A076LTA1</accession>
<proteinExistence type="predicted"/>
<evidence type="ECO:0000256" key="1">
    <source>
        <dbReference type="SAM" id="MobiDB-lite"/>
    </source>
</evidence>
<gene>
    <name evidence="2" type="ORF">ETEE_3486</name>
</gene>
<dbReference type="EMBL" id="CP006664">
    <property type="protein sequence ID" value="AIJ09907.1"/>
    <property type="molecule type" value="Genomic_DNA"/>
</dbReference>
<sequence length="58" mass="6396">MPVLPTAGGGDDKHRVRDGAPHPALSIRRAGHIYAALIPSKHTSLENNYHYQLICMTF</sequence>
<dbReference type="KEGG" id="ete:ETEE_3486"/>
<evidence type="ECO:0000313" key="2">
    <source>
        <dbReference type="EMBL" id="AIJ09907.1"/>
    </source>
</evidence>
<organism evidence="2 3">
    <name type="scientific">Edwardsiella anguillarum ET080813</name>
    <dbReference type="NCBI Taxonomy" id="667120"/>
    <lineage>
        <taxon>Bacteria</taxon>
        <taxon>Pseudomonadati</taxon>
        <taxon>Pseudomonadota</taxon>
        <taxon>Gammaproteobacteria</taxon>
        <taxon>Enterobacterales</taxon>
        <taxon>Hafniaceae</taxon>
        <taxon>Edwardsiella</taxon>
    </lineage>
</organism>
<evidence type="ECO:0000313" key="3">
    <source>
        <dbReference type="Proteomes" id="UP000028681"/>
    </source>
</evidence>
<dbReference type="HOGENOM" id="CLU_2972194_0_0_6"/>
<reference evidence="2 3" key="1">
    <citation type="journal article" date="2012" name="PLoS ONE">
        <title>Edwardsiella comparative phylogenomics reveal the new intra/inter-species taxonomic relationships, virulence evolution and niche adaptation mechanisms.</title>
        <authorList>
            <person name="Yang M."/>
            <person name="Lv Y."/>
            <person name="Xiao J."/>
            <person name="Wu H."/>
            <person name="Zheng H."/>
            <person name="Liu Q."/>
            <person name="Zhang Y."/>
            <person name="Wang Q."/>
        </authorList>
    </citation>
    <scope>NUCLEOTIDE SEQUENCE [LARGE SCALE GENOMIC DNA]</scope>
    <source>
        <strain evidence="3">080813</strain>
    </source>
</reference>